<dbReference type="GO" id="GO:0004609">
    <property type="term" value="F:phosphatidylserine decarboxylase activity"/>
    <property type="evidence" value="ECO:0007669"/>
    <property type="project" value="InterPro"/>
</dbReference>
<dbReference type="InterPro" id="IPR003817">
    <property type="entry name" value="PS_Dcarbxylase"/>
</dbReference>
<evidence type="ECO:0000256" key="4">
    <source>
        <dbReference type="ARBA" id="ARBA00023317"/>
    </source>
</evidence>
<dbReference type="EMBL" id="SOCA01000009">
    <property type="protein sequence ID" value="TDU66057.1"/>
    <property type="molecule type" value="Genomic_DNA"/>
</dbReference>
<keyword evidence="4" id="KW-0670">Pyruvate</keyword>
<dbReference type="Proteomes" id="UP000295662">
    <property type="component" value="Unassembled WGS sequence"/>
</dbReference>
<keyword evidence="3" id="KW-0456">Lyase</keyword>
<evidence type="ECO:0000313" key="6">
    <source>
        <dbReference type="Proteomes" id="UP000295662"/>
    </source>
</evidence>
<sequence>MGPLNGIMPAVPIQFYNRLTQRLETEAVYGEGPLRFVYENPLGKIALHGLVKRALFSDWYGRQMDAPKSMERIRPFITQYGVNEAEFAEPVESYGSFNDFFYRKLKPEARPVVAEAGAVALPADGRHFVIPDVTLGPDFFVKGIRFNLPALLGDAALASKYEGGSVLISRLCPTDYHRFHFPWAGTPDTPRLINGPLYSVSPIAFMKRPSLFWENKRYVTRLETQDLGTVMLLEVGATCVGTVVHTALPDKPVRKGDEKGYFRFGGSCFITIFEKGRVRFCDDLVENSALGREVYARVGDVAAQRL</sequence>
<dbReference type="PANTHER" id="PTHR10067">
    <property type="entry name" value="PHOSPHATIDYLSERINE DECARBOXYLASE"/>
    <property type="match status" value="1"/>
</dbReference>
<evidence type="ECO:0000256" key="2">
    <source>
        <dbReference type="ARBA" id="ARBA00023145"/>
    </source>
</evidence>
<comment type="caution">
    <text evidence="5">The sequence shown here is derived from an EMBL/GenBank/DDBJ whole genome shotgun (WGS) entry which is preliminary data.</text>
</comment>
<reference evidence="5 6" key="1">
    <citation type="submission" date="2019-03" db="EMBL/GenBank/DDBJ databases">
        <title>Genomic Encyclopedia of Archaeal and Bacterial Type Strains, Phase II (KMG-II): from individual species to whole genera.</title>
        <authorList>
            <person name="Goeker M."/>
        </authorList>
    </citation>
    <scope>NUCLEOTIDE SEQUENCE [LARGE SCALE GENOMIC DNA]</scope>
    <source>
        <strain evidence="5 6">ATCC 25309</strain>
    </source>
</reference>
<dbReference type="PANTHER" id="PTHR10067:SF17">
    <property type="entry name" value="PHOSPHATIDYLSERINE DECARBOXYLASE PROENZYME 2"/>
    <property type="match status" value="1"/>
</dbReference>
<dbReference type="GO" id="GO:0008654">
    <property type="term" value="P:phospholipid biosynthetic process"/>
    <property type="evidence" value="ECO:0007669"/>
    <property type="project" value="InterPro"/>
</dbReference>
<proteinExistence type="predicted"/>
<dbReference type="AlphaFoldDB" id="A0A4R7RP94"/>
<keyword evidence="1" id="KW-0210">Decarboxylase</keyword>
<name>A0A4R7RP94_9BACT</name>
<evidence type="ECO:0000256" key="1">
    <source>
        <dbReference type="ARBA" id="ARBA00022793"/>
    </source>
</evidence>
<keyword evidence="6" id="KW-1185">Reference proteome</keyword>
<evidence type="ECO:0000256" key="3">
    <source>
        <dbReference type="ARBA" id="ARBA00023239"/>
    </source>
</evidence>
<gene>
    <name evidence="5" type="ORF">EI77_03794</name>
</gene>
<protein>
    <submittedName>
        <fullName evidence="5">Phosphatidylserine decarboxylase</fullName>
    </submittedName>
</protein>
<dbReference type="Pfam" id="PF02666">
    <property type="entry name" value="PS_Dcarbxylase"/>
    <property type="match status" value="1"/>
</dbReference>
<keyword evidence="2" id="KW-0865">Zymogen</keyword>
<organism evidence="5 6">
    <name type="scientific">Prosthecobacter fusiformis</name>
    <dbReference type="NCBI Taxonomy" id="48464"/>
    <lineage>
        <taxon>Bacteria</taxon>
        <taxon>Pseudomonadati</taxon>
        <taxon>Verrucomicrobiota</taxon>
        <taxon>Verrucomicrobiia</taxon>
        <taxon>Verrucomicrobiales</taxon>
        <taxon>Verrucomicrobiaceae</taxon>
        <taxon>Prosthecobacter</taxon>
    </lineage>
</organism>
<accession>A0A4R7RP94</accession>
<evidence type="ECO:0000313" key="5">
    <source>
        <dbReference type="EMBL" id="TDU66057.1"/>
    </source>
</evidence>